<evidence type="ECO:0000256" key="2">
    <source>
        <dbReference type="ARBA" id="ARBA00023242"/>
    </source>
</evidence>
<proteinExistence type="predicted"/>
<dbReference type="PANTHER" id="PTHR15835">
    <property type="entry name" value="NUCLEAR-INTERACTING PARTNER OF ALK"/>
    <property type="match status" value="1"/>
</dbReference>
<dbReference type="PANTHER" id="PTHR15835:SF16">
    <property type="entry name" value="F20D23.9 PROTEIN"/>
    <property type="match status" value="1"/>
</dbReference>
<name>A0AA35YEH0_LACSI</name>
<dbReference type="AlphaFoldDB" id="A0AA35YEH0"/>
<organism evidence="4 5">
    <name type="scientific">Lactuca saligna</name>
    <name type="common">Willowleaf lettuce</name>
    <dbReference type="NCBI Taxonomy" id="75948"/>
    <lineage>
        <taxon>Eukaryota</taxon>
        <taxon>Viridiplantae</taxon>
        <taxon>Streptophyta</taxon>
        <taxon>Embryophyta</taxon>
        <taxon>Tracheophyta</taxon>
        <taxon>Spermatophyta</taxon>
        <taxon>Magnoliopsida</taxon>
        <taxon>eudicotyledons</taxon>
        <taxon>Gunneridae</taxon>
        <taxon>Pentapetalae</taxon>
        <taxon>asterids</taxon>
        <taxon>campanulids</taxon>
        <taxon>Asterales</taxon>
        <taxon>Asteraceae</taxon>
        <taxon>Cichorioideae</taxon>
        <taxon>Cichorieae</taxon>
        <taxon>Lactucinae</taxon>
        <taxon>Lactuca</taxon>
    </lineage>
</organism>
<dbReference type="Proteomes" id="UP001177003">
    <property type="component" value="Chromosome 2"/>
</dbReference>
<sequence>MPIDSKSYPQVCPRNRKTFDISHYSSVIRLLVLPPPFPGASSPVVATNAGSTDWLGHGQDIREEFANQLNEGHKVIYPWRGNSCVESLVQFPSTPPLALIRGHKDHCDGLFKFLYLLIVASSTLDQMKVSRGVEID</sequence>
<dbReference type="InterPro" id="IPR012935">
    <property type="entry name" value="NuBaID_N"/>
</dbReference>
<keyword evidence="2" id="KW-0539">Nucleus</keyword>
<gene>
    <name evidence="4" type="ORF">LSALG_LOCUS11972</name>
</gene>
<reference evidence="4" key="1">
    <citation type="submission" date="2023-04" db="EMBL/GenBank/DDBJ databases">
        <authorList>
            <person name="Vijverberg K."/>
            <person name="Xiong W."/>
            <person name="Schranz E."/>
        </authorList>
    </citation>
    <scope>NUCLEOTIDE SEQUENCE</scope>
</reference>
<dbReference type="GO" id="GO:0008270">
    <property type="term" value="F:zinc ion binding"/>
    <property type="evidence" value="ECO:0007669"/>
    <property type="project" value="InterPro"/>
</dbReference>
<feature type="domain" description="C3HC-type" evidence="3">
    <location>
        <begin position="61"/>
        <end position="114"/>
    </location>
</feature>
<dbReference type="GO" id="GO:0005634">
    <property type="term" value="C:nucleus"/>
    <property type="evidence" value="ECO:0007669"/>
    <property type="project" value="UniProtKB-SubCell"/>
</dbReference>
<comment type="subcellular location">
    <subcellularLocation>
        <location evidence="1">Nucleus</location>
    </subcellularLocation>
</comment>
<dbReference type="Pfam" id="PF07967">
    <property type="entry name" value="zf-C3HC"/>
    <property type="match status" value="1"/>
</dbReference>
<accession>A0AA35YEH0</accession>
<protein>
    <recommendedName>
        <fullName evidence="3">C3HC-type domain-containing protein</fullName>
    </recommendedName>
</protein>
<keyword evidence="5" id="KW-1185">Reference proteome</keyword>
<evidence type="ECO:0000313" key="4">
    <source>
        <dbReference type="EMBL" id="CAI9271711.1"/>
    </source>
</evidence>
<dbReference type="EMBL" id="OX465078">
    <property type="protein sequence ID" value="CAI9271711.1"/>
    <property type="molecule type" value="Genomic_DNA"/>
</dbReference>
<evidence type="ECO:0000313" key="5">
    <source>
        <dbReference type="Proteomes" id="UP001177003"/>
    </source>
</evidence>
<evidence type="ECO:0000259" key="3">
    <source>
        <dbReference type="Pfam" id="PF07967"/>
    </source>
</evidence>
<evidence type="ECO:0000256" key="1">
    <source>
        <dbReference type="ARBA" id="ARBA00004123"/>
    </source>
</evidence>